<comment type="subcellular location">
    <subcellularLocation>
        <location evidence="2">Mitochondrion inner membrane</location>
        <topology evidence="2">Peripheral membrane protein</topology>
        <orientation evidence="2">Matrix side</orientation>
    </subcellularLocation>
</comment>
<protein>
    <recommendedName>
        <fullName evidence="2">NADH dehydrogenase [ubiquinone] 1 alpha subcomplex subunit 12</fullName>
    </recommendedName>
</protein>
<keyword evidence="2" id="KW-0249">Electron transport</keyword>
<organism evidence="4 5">
    <name type="scientific">Brassica cretica</name>
    <name type="common">Mustard</name>
    <dbReference type="NCBI Taxonomy" id="69181"/>
    <lineage>
        <taxon>Eukaryota</taxon>
        <taxon>Viridiplantae</taxon>
        <taxon>Streptophyta</taxon>
        <taxon>Embryophyta</taxon>
        <taxon>Tracheophyta</taxon>
        <taxon>Spermatophyta</taxon>
        <taxon>Magnoliopsida</taxon>
        <taxon>eudicotyledons</taxon>
        <taxon>Gunneridae</taxon>
        <taxon>Pentapetalae</taxon>
        <taxon>rosids</taxon>
        <taxon>malvids</taxon>
        <taxon>Brassicales</taxon>
        <taxon>Brassicaceae</taxon>
        <taxon>Brassiceae</taxon>
        <taxon>Brassica</taxon>
    </lineage>
</organism>
<keyword evidence="2" id="KW-0813">Transport</keyword>
<keyword evidence="2" id="KW-0999">Mitochondrion inner membrane</keyword>
<comment type="function">
    <text evidence="2">Accessory subunit of the mitochondrial membrane respiratory chain NADH dehydrogenase (Complex I), that is believed not to be involved in catalysis. Complex I functions in the transfer of electrons from NADH to the respiratory chain. The immediate electron acceptor for the enzyme is believed to be ubiquinone.</text>
</comment>
<sequence>MSRLWARVAGLFRSKSFIGADKTGNKYFSRMEEIDGLGELFVVTYVDSFYFTVKEKRWVVFRREEDPTSVPVEWICWLNGQRKRAPTPEEMAELEARRERVKLNVARLKKEEEERKAREGTGRKITSLGKVEGPDLTSFVRHFPADSKGDKPEEASEEADQSRSKEHEPESVTAEPPEPKTTEPSGSGSSFRPGTWQPPS</sequence>
<dbReference type="GO" id="GO:0005743">
    <property type="term" value="C:mitochondrial inner membrane"/>
    <property type="evidence" value="ECO:0007669"/>
    <property type="project" value="UniProtKB-SubCell"/>
</dbReference>
<dbReference type="PANTHER" id="PTHR12910:SF1">
    <property type="entry name" value="NADH DEHYDROGENASE [UBIQUINONE] 1 ALPHA SUBCOMPLEX SUBUNIT 12"/>
    <property type="match status" value="1"/>
</dbReference>
<keyword evidence="2" id="KW-0496">Mitochondrion</keyword>
<feature type="compositionally biased region" description="Basic and acidic residues" evidence="3">
    <location>
        <begin position="143"/>
        <end position="170"/>
    </location>
</feature>
<reference evidence="4" key="1">
    <citation type="submission" date="2019-12" db="EMBL/GenBank/DDBJ databases">
        <title>Genome sequencing and annotation of Brassica cretica.</title>
        <authorList>
            <person name="Studholme D.J."/>
            <person name="Sarris P."/>
        </authorList>
    </citation>
    <scope>NUCLEOTIDE SEQUENCE</scope>
    <source>
        <strain evidence="4">PFS-109/04</strain>
        <tissue evidence="4">Leaf</tissue>
    </source>
</reference>
<dbReference type="Pfam" id="PF05071">
    <property type="entry name" value="NDUFA12"/>
    <property type="match status" value="1"/>
</dbReference>
<dbReference type="Proteomes" id="UP000712600">
    <property type="component" value="Unassembled WGS sequence"/>
</dbReference>
<evidence type="ECO:0000256" key="1">
    <source>
        <dbReference type="ARBA" id="ARBA00007355"/>
    </source>
</evidence>
<accession>A0A8S9RJQ0</accession>
<keyword evidence="2" id="KW-0472">Membrane</keyword>
<evidence type="ECO:0000313" key="5">
    <source>
        <dbReference type="Proteomes" id="UP000712600"/>
    </source>
</evidence>
<proteinExistence type="inferred from homology"/>
<dbReference type="PANTHER" id="PTHR12910">
    <property type="entry name" value="NADH-UBIQUINONE OXIDOREDUCTASE SUBUNIT B17.2"/>
    <property type="match status" value="1"/>
</dbReference>
<name>A0A8S9RJQ0_BRACR</name>
<feature type="region of interest" description="Disordered" evidence="3">
    <location>
        <begin position="111"/>
        <end position="200"/>
    </location>
</feature>
<gene>
    <name evidence="4" type="ORF">F2Q69_00060375</name>
</gene>
<evidence type="ECO:0000256" key="3">
    <source>
        <dbReference type="SAM" id="MobiDB-lite"/>
    </source>
</evidence>
<dbReference type="GO" id="GO:0006979">
    <property type="term" value="P:response to oxidative stress"/>
    <property type="evidence" value="ECO:0007669"/>
    <property type="project" value="TreeGrafter"/>
</dbReference>
<dbReference type="AlphaFoldDB" id="A0A8S9RJQ0"/>
<comment type="similarity">
    <text evidence="1 2">Belongs to the complex I NDUFA12 subunit family.</text>
</comment>
<keyword evidence="2" id="KW-0679">Respiratory chain</keyword>
<dbReference type="InterPro" id="IPR007763">
    <property type="entry name" value="NDUFA12"/>
</dbReference>
<comment type="caution">
    <text evidence="4">The sequence shown here is derived from an EMBL/GenBank/DDBJ whole genome shotgun (WGS) entry which is preliminary data.</text>
</comment>
<dbReference type="EMBL" id="QGKX02000095">
    <property type="protein sequence ID" value="KAF3573080.1"/>
    <property type="molecule type" value="Genomic_DNA"/>
</dbReference>
<evidence type="ECO:0000256" key="2">
    <source>
        <dbReference type="RuleBase" id="RU363103"/>
    </source>
</evidence>
<evidence type="ECO:0000313" key="4">
    <source>
        <dbReference type="EMBL" id="KAF3573080.1"/>
    </source>
</evidence>
<feature type="compositionally biased region" description="Basic and acidic residues" evidence="3">
    <location>
        <begin position="111"/>
        <end position="122"/>
    </location>
</feature>
<dbReference type="GO" id="GO:0045271">
    <property type="term" value="C:respiratory chain complex I"/>
    <property type="evidence" value="ECO:0007669"/>
    <property type="project" value="InterPro"/>
</dbReference>